<gene>
    <name evidence="2" type="ORF">BFF78_09975</name>
</gene>
<sequence>MTTVVTSGVFPSTTPGISPVNGLGSADLRWGSSGSQSGYQFRGSAADVQLDGTEFVVGTFVHRNLPTSVSPDRFNVQLAVNVMFEDGSTTDLNFTFHHYETPNTTGSSPADDDLVDLQEFIHPQPVTIDGKQYKAVLSGFKRGGQIVRQFRSPEGGVNFAEVVCMFTVDEPDVIISDLRYLGNGTGQPDEYIEILNKGGAPQDLTGWAAESKPTGHAYTFPPGTVIQPGQRYRVYTNEVRQEFGGFSFGSSEEVWRDQGGIARLVHDNFVVDQYPYLDKGFNRTGAP</sequence>
<dbReference type="AlphaFoldDB" id="A0A1D7Y7I9"/>
<accession>A0A1D7Y7I9</accession>
<reference evidence="3" key="1">
    <citation type="submission" date="2016-09" db="EMBL/GenBank/DDBJ databases">
        <title>Streptomyces puniciscabiei strain:TW1S1 Genome sequencing and assembly.</title>
        <authorList>
            <person name="Kim M.-K."/>
            <person name="Kim S.B."/>
        </authorList>
    </citation>
    <scope>NUCLEOTIDE SEQUENCE [LARGE SCALE GENOMIC DNA]</scope>
    <source>
        <strain evidence="3">TW1S1</strain>
    </source>
</reference>
<dbReference type="NCBIfam" id="NF038131">
    <property type="entry name" value="choice_anch_K"/>
    <property type="match status" value="1"/>
</dbReference>
<proteinExistence type="predicted"/>
<dbReference type="KEGG" id="spun:BFF78_09975"/>
<evidence type="ECO:0000313" key="3">
    <source>
        <dbReference type="Proteomes" id="UP000094960"/>
    </source>
</evidence>
<dbReference type="InterPro" id="IPR001322">
    <property type="entry name" value="Lamin_tail_dom"/>
</dbReference>
<dbReference type="InterPro" id="IPR036415">
    <property type="entry name" value="Lamin_tail_dom_sf"/>
</dbReference>
<dbReference type="SUPFAM" id="SSF74853">
    <property type="entry name" value="Lamin A/C globular tail domain"/>
    <property type="match status" value="1"/>
</dbReference>
<organism evidence="2 3">
    <name type="scientific">Streptomyces fodineus</name>
    <dbReference type="NCBI Taxonomy" id="1904616"/>
    <lineage>
        <taxon>Bacteria</taxon>
        <taxon>Bacillati</taxon>
        <taxon>Actinomycetota</taxon>
        <taxon>Actinomycetes</taxon>
        <taxon>Kitasatosporales</taxon>
        <taxon>Streptomycetaceae</taxon>
        <taxon>Streptomyces</taxon>
    </lineage>
</organism>
<evidence type="ECO:0000313" key="2">
    <source>
        <dbReference type="EMBL" id="AOR31319.1"/>
    </source>
</evidence>
<dbReference type="EMBL" id="CP017248">
    <property type="protein sequence ID" value="AOR31319.1"/>
    <property type="molecule type" value="Genomic_DNA"/>
</dbReference>
<feature type="domain" description="LTD" evidence="1">
    <location>
        <begin position="169"/>
        <end position="278"/>
    </location>
</feature>
<dbReference type="Gene3D" id="2.60.40.1260">
    <property type="entry name" value="Lamin Tail domain"/>
    <property type="match status" value="1"/>
</dbReference>
<evidence type="ECO:0000259" key="1">
    <source>
        <dbReference type="PROSITE" id="PS51841"/>
    </source>
</evidence>
<dbReference type="Pfam" id="PF00932">
    <property type="entry name" value="LTD"/>
    <property type="match status" value="1"/>
</dbReference>
<dbReference type="RefSeq" id="WP_069777964.1">
    <property type="nucleotide sequence ID" value="NZ_CP017248.1"/>
</dbReference>
<dbReference type="PROSITE" id="PS51841">
    <property type="entry name" value="LTD"/>
    <property type="match status" value="1"/>
</dbReference>
<name>A0A1D7Y7I9_9ACTN</name>
<keyword evidence="3" id="KW-1185">Reference proteome</keyword>
<dbReference type="InterPro" id="IPR047995">
    <property type="entry name" value="Choice_anch_K"/>
</dbReference>
<protein>
    <submittedName>
        <fullName evidence="2">DsgA protein</fullName>
    </submittedName>
</protein>
<dbReference type="Proteomes" id="UP000094960">
    <property type="component" value="Chromosome"/>
</dbReference>